<dbReference type="Proteomes" id="UP000296469">
    <property type="component" value="Chromosome"/>
</dbReference>
<sequence length="90" mass="9176">MNSIENAAQRLVPAEGEAVIAPLEPVAVAAPVLTPVAVAWAAGMAAGAAYHCYKNGCTSVEAAFVTMVEDNGADLSADELLHGRAELLRG</sequence>
<protein>
    <submittedName>
        <fullName evidence="1">Uncharacterized protein</fullName>
    </submittedName>
</protein>
<proteinExistence type="predicted"/>
<accession>A0A4P7SPQ7</accession>
<dbReference type="RefSeq" id="WP_135975532.1">
    <property type="nucleotide sequence ID" value="NZ_CP039291.1"/>
</dbReference>
<dbReference type="EMBL" id="CP039291">
    <property type="protein sequence ID" value="QCB94984.1"/>
    <property type="molecule type" value="Genomic_DNA"/>
</dbReference>
<keyword evidence="2" id="KW-1185">Reference proteome</keyword>
<evidence type="ECO:0000313" key="2">
    <source>
        <dbReference type="Proteomes" id="UP000296469"/>
    </source>
</evidence>
<dbReference type="KEGG" id="celz:E5225_16850"/>
<name>A0A4P7SPQ7_9CELL</name>
<gene>
    <name evidence="1" type="ORF">E5225_16850</name>
</gene>
<evidence type="ECO:0000313" key="1">
    <source>
        <dbReference type="EMBL" id="QCB94984.1"/>
    </source>
</evidence>
<organism evidence="1 2">
    <name type="scientific">Cellulomonas shaoxiangyii</name>
    <dbReference type="NCBI Taxonomy" id="2566013"/>
    <lineage>
        <taxon>Bacteria</taxon>
        <taxon>Bacillati</taxon>
        <taxon>Actinomycetota</taxon>
        <taxon>Actinomycetes</taxon>
        <taxon>Micrococcales</taxon>
        <taxon>Cellulomonadaceae</taxon>
        <taxon>Cellulomonas</taxon>
    </lineage>
</organism>
<reference evidence="1 2" key="1">
    <citation type="submission" date="2019-04" db="EMBL/GenBank/DDBJ databases">
        <title>Isolation and identification of Cellulomonas shaoxiangyii sp. Nov. isolated from feces of the Tibetan antelopes (Pantholops hodgsonii) in the Qinghai-Tibet plateau of China.</title>
        <authorList>
            <person name="Tian Z."/>
        </authorList>
    </citation>
    <scope>NUCLEOTIDE SEQUENCE [LARGE SCALE GENOMIC DNA]</scope>
    <source>
        <strain evidence="1 2">Z28</strain>
    </source>
</reference>
<dbReference type="AlphaFoldDB" id="A0A4P7SPQ7"/>